<dbReference type="AlphaFoldDB" id="A0A090K186"/>
<dbReference type="PATRIC" id="fig|80852.17.peg.3609"/>
<keyword evidence="10" id="KW-1185">Reference proteome</keyword>
<gene>
    <name evidence="9" type="ORF">AWOD_II_0823</name>
</gene>
<dbReference type="PROSITE" id="PS00211">
    <property type="entry name" value="ABC_TRANSPORTER_1"/>
    <property type="match status" value="1"/>
</dbReference>
<proteinExistence type="inferred from homology"/>
<dbReference type="InterPro" id="IPR003593">
    <property type="entry name" value="AAA+_ATPase"/>
</dbReference>
<feature type="domain" description="ABC transporter" evidence="8">
    <location>
        <begin position="2"/>
        <end position="249"/>
    </location>
</feature>
<keyword evidence="7" id="KW-0472">Membrane</keyword>
<dbReference type="InterPro" id="IPR003439">
    <property type="entry name" value="ABC_transporter-like_ATP-bd"/>
</dbReference>
<dbReference type="HOGENOM" id="CLU_000604_1_22_6"/>
<accession>A0A090K186</accession>
<keyword evidence="6 9" id="KW-0067">ATP-binding</keyword>
<evidence type="ECO:0000313" key="10">
    <source>
        <dbReference type="Proteomes" id="UP000032427"/>
    </source>
</evidence>
<dbReference type="Gene3D" id="3.40.50.300">
    <property type="entry name" value="P-loop containing nucleotide triphosphate hydrolases"/>
    <property type="match status" value="1"/>
</dbReference>
<evidence type="ECO:0000256" key="5">
    <source>
        <dbReference type="ARBA" id="ARBA00022741"/>
    </source>
</evidence>
<evidence type="ECO:0000256" key="3">
    <source>
        <dbReference type="ARBA" id="ARBA00022448"/>
    </source>
</evidence>
<dbReference type="STRING" id="80852.AWOD_II_0823"/>
<reference evidence="10" key="1">
    <citation type="submission" date="2014-09" db="EMBL/GenBank/DDBJ databases">
        <authorList>
            <person name="Hjerde E."/>
        </authorList>
    </citation>
    <scope>NUCLEOTIDE SEQUENCE [LARGE SCALE GENOMIC DNA]</scope>
    <source>
        <strain evidence="10">06/09/139</strain>
    </source>
</reference>
<protein>
    <submittedName>
        <fullName evidence="9">ABC transporter, ATP-binding component</fullName>
    </submittedName>
</protein>
<dbReference type="PANTHER" id="PTHR42788">
    <property type="entry name" value="TAURINE IMPORT ATP-BINDING PROTEIN-RELATED"/>
    <property type="match status" value="1"/>
</dbReference>
<keyword evidence="5" id="KW-0547">Nucleotide-binding</keyword>
<dbReference type="Proteomes" id="UP000032427">
    <property type="component" value="Chromosome 2"/>
</dbReference>
<dbReference type="GO" id="GO:0016887">
    <property type="term" value="F:ATP hydrolysis activity"/>
    <property type="evidence" value="ECO:0007669"/>
    <property type="project" value="InterPro"/>
</dbReference>
<dbReference type="PANTHER" id="PTHR42788:SF7">
    <property type="entry name" value="NITRATE ABC TRANSPORTER ATP-BINDING PROTEIN"/>
    <property type="match status" value="1"/>
</dbReference>
<evidence type="ECO:0000256" key="2">
    <source>
        <dbReference type="ARBA" id="ARBA00005417"/>
    </source>
</evidence>
<keyword evidence="3" id="KW-0813">Transport</keyword>
<dbReference type="InterPro" id="IPR027417">
    <property type="entry name" value="P-loop_NTPase"/>
</dbReference>
<dbReference type="InterPro" id="IPR017871">
    <property type="entry name" value="ABC_transporter-like_CS"/>
</dbReference>
<name>A0A090K186_9GAMM</name>
<sequence length="253" mass="28354">MIELSNVNVTFHANSALEKKALVGVNLIIPKYQFITVIGSNGAGKSTLLNLLSGEISSFSGSLTIHNNEMKTLSLSQRARLISRVHQDPFIGTCADLTIEENLALAYMRGKNRGWKSSLSLSRRKFFKQRLVILELGLEKRLSERVSSLSGGERQALSLIMATLLPSELLLLDEHTAALDPRMAAFMMNLTSKVVKELNLTVLMITHSMRYALDYGDRIIMMNQGEMIFDYNVEEKQQLTMADLINKFELLTV</sequence>
<evidence type="ECO:0000313" key="9">
    <source>
        <dbReference type="EMBL" id="CED57448.1"/>
    </source>
</evidence>
<dbReference type="SUPFAM" id="SSF52540">
    <property type="entry name" value="P-loop containing nucleoside triphosphate hydrolases"/>
    <property type="match status" value="1"/>
</dbReference>
<comment type="similarity">
    <text evidence="2">Belongs to the ABC transporter superfamily.</text>
</comment>
<keyword evidence="4" id="KW-1003">Cell membrane</keyword>
<dbReference type="PROSITE" id="PS50893">
    <property type="entry name" value="ABC_TRANSPORTER_2"/>
    <property type="match status" value="1"/>
</dbReference>
<evidence type="ECO:0000256" key="6">
    <source>
        <dbReference type="ARBA" id="ARBA00022840"/>
    </source>
</evidence>
<evidence type="ECO:0000256" key="1">
    <source>
        <dbReference type="ARBA" id="ARBA00004202"/>
    </source>
</evidence>
<evidence type="ECO:0000256" key="4">
    <source>
        <dbReference type="ARBA" id="ARBA00022475"/>
    </source>
</evidence>
<dbReference type="InterPro" id="IPR050166">
    <property type="entry name" value="ABC_transporter_ATP-bind"/>
</dbReference>
<dbReference type="EMBL" id="LN554847">
    <property type="protein sequence ID" value="CED57448.1"/>
    <property type="molecule type" value="Genomic_DNA"/>
</dbReference>
<dbReference type="Pfam" id="PF00005">
    <property type="entry name" value="ABC_tran"/>
    <property type="match status" value="1"/>
</dbReference>
<organism evidence="9 10">
    <name type="scientific">Aliivibrio wodanis</name>
    <dbReference type="NCBI Taxonomy" id="80852"/>
    <lineage>
        <taxon>Bacteria</taxon>
        <taxon>Pseudomonadati</taxon>
        <taxon>Pseudomonadota</taxon>
        <taxon>Gammaproteobacteria</taxon>
        <taxon>Vibrionales</taxon>
        <taxon>Vibrionaceae</taxon>
        <taxon>Aliivibrio</taxon>
    </lineage>
</organism>
<dbReference type="GO" id="GO:0005524">
    <property type="term" value="F:ATP binding"/>
    <property type="evidence" value="ECO:0007669"/>
    <property type="project" value="UniProtKB-KW"/>
</dbReference>
<evidence type="ECO:0000256" key="7">
    <source>
        <dbReference type="ARBA" id="ARBA00023136"/>
    </source>
</evidence>
<dbReference type="OrthoDB" id="9776369at2"/>
<dbReference type="KEGG" id="awd:AWOD_II_0823"/>
<dbReference type="GO" id="GO:0005886">
    <property type="term" value="C:plasma membrane"/>
    <property type="evidence" value="ECO:0007669"/>
    <property type="project" value="UniProtKB-SubCell"/>
</dbReference>
<dbReference type="SMART" id="SM00382">
    <property type="entry name" value="AAA"/>
    <property type="match status" value="1"/>
</dbReference>
<dbReference type="GeneID" id="28543075"/>
<comment type="subcellular location">
    <subcellularLocation>
        <location evidence="1">Cell membrane</location>
        <topology evidence="1">Peripheral membrane protein</topology>
    </subcellularLocation>
</comment>
<evidence type="ECO:0000259" key="8">
    <source>
        <dbReference type="PROSITE" id="PS50893"/>
    </source>
</evidence>